<evidence type="ECO:0000313" key="2">
    <source>
        <dbReference type="Proteomes" id="UP000663836"/>
    </source>
</evidence>
<dbReference type="AlphaFoldDB" id="A0A819S881"/>
<comment type="caution">
    <text evidence="1">The sequence shown here is derived from an EMBL/GenBank/DDBJ whole genome shotgun (WGS) entry which is preliminary data.</text>
</comment>
<proteinExistence type="predicted"/>
<accession>A0A819S881</accession>
<gene>
    <name evidence="1" type="ORF">JBS370_LOCUS29266</name>
</gene>
<dbReference type="Proteomes" id="UP000663836">
    <property type="component" value="Unassembled WGS sequence"/>
</dbReference>
<organism evidence="1 2">
    <name type="scientific">Rotaria sordida</name>
    <dbReference type="NCBI Taxonomy" id="392033"/>
    <lineage>
        <taxon>Eukaryota</taxon>
        <taxon>Metazoa</taxon>
        <taxon>Spiralia</taxon>
        <taxon>Gnathifera</taxon>
        <taxon>Rotifera</taxon>
        <taxon>Eurotatoria</taxon>
        <taxon>Bdelloidea</taxon>
        <taxon>Philodinida</taxon>
        <taxon>Philodinidae</taxon>
        <taxon>Rotaria</taxon>
    </lineage>
</organism>
<sequence length="221" mass="26866">MPYLRIFDINHEDSIQNNNLTYHDIIDRFNSPFWFEKEWYFSHQHNWSHSLDSGIFYSTNPYRSYTSEMNLNLVKYVSICEQNITNNHVNYFPNVIQLTIKFYIETFDESFTTTINRLIPLSQLTRLIIEYNCDSSDNIQLIVNLLSQLEYFKIIVYRKEIKQLIRFLLSKSNTKTQHLFFLCISDVPVSYPKELKALIRLENLLHDYRIKYLNRDLYIWW</sequence>
<protein>
    <submittedName>
        <fullName evidence="1">Uncharacterized protein</fullName>
    </submittedName>
</protein>
<evidence type="ECO:0000313" key="1">
    <source>
        <dbReference type="EMBL" id="CAF4055115.1"/>
    </source>
</evidence>
<reference evidence="1" key="1">
    <citation type="submission" date="2021-02" db="EMBL/GenBank/DDBJ databases">
        <authorList>
            <person name="Nowell W R."/>
        </authorList>
    </citation>
    <scope>NUCLEOTIDE SEQUENCE</scope>
</reference>
<name>A0A819S881_9BILA</name>
<dbReference type="EMBL" id="CAJOBD010006221">
    <property type="protein sequence ID" value="CAF4055115.1"/>
    <property type="molecule type" value="Genomic_DNA"/>
</dbReference>